<dbReference type="RefSeq" id="WP_354554637.1">
    <property type="nucleotide sequence ID" value="NZ_JBEPMB010000001.1"/>
</dbReference>
<organism evidence="3 4">
    <name type="scientific">Rhizobium aquaticum</name>
    <dbReference type="NCBI Taxonomy" id="1549636"/>
    <lineage>
        <taxon>Bacteria</taxon>
        <taxon>Pseudomonadati</taxon>
        <taxon>Pseudomonadota</taxon>
        <taxon>Alphaproteobacteria</taxon>
        <taxon>Hyphomicrobiales</taxon>
        <taxon>Rhizobiaceae</taxon>
        <taxon>Rhizobium/Agrobacterium group</taxon>
        <taxon>Rhizobium</taxon>
    </lineage>
</organism>
<dbReference type="Proteomes" id="UP001549047">
    <property type="component" value="Unassembled WGS sequence"/>
</dbReference>
<feature type="compositionally biased region" description="Basic and acidic residues" evidence="1">
    <location>
        <begin position="29"/>
        <end position="60"/>
    </location>
</feature>
<feature type="compositionally biased region" description="Basic and acidic residues" evidence="1">
    <location>
        <begin position="112"/>
        <end position="150"/>
    </location>
</feature>
<keyword evidence="2" id="KW-0812">Transmembrane</keyword>
<proteinExistence type="predicted"/>
<evidence type="ECO:0008006" key="5">
    <source>
        <dbReference type="Google" id="ProtNLM"/>
    </source>
</evidence>
<dbReference type="Pfam" id="PF06059">
    <property type="entry name" value="DUF930"/>
    <property type="match status" value="1"/>
</dbReference>
<evidence type="ECO:0000256" key="1">
    <source>
        <dbReference type="SAM" id="MobiDB-lite"/>
    </source>
</evidence>
<feature type="compositionally biased region" description="Pro residues" evidence="1">
    <location>
        <begin position="64"/>
        <end position="74"/>
    </location>
</feature>
<feature type="region of interest" description="Disordered" evidence="1">
    <location>
        <begin position="29"/>
        <end position="190"/>
    </location>
</feature>
<evidence type="ECO:0000256" key="2">
    <source>
        <dbReference type="SAM" id="Phobius"/>
    </source>
</evidence>
<protein>
    <recommendedName>
        <fullName evidence="5">DUF930 domain-containing protein</fullName>
    </recommendedName>
</protein>
<evidence type="ECO:0000313" key="4">
    <source>
        <dbReference type="Proteomes" id="UP001549047"/>
    </source>
</evidence>
<sequence>MPKRGNGWAYITSVVLHAAIAAALLLKWPEPKPEPPKDEAVKVDIVQEKDAPKPPEEKQAEQQPAPPQPPPPPQEQAKTEQPANVPIPTLRPVFEFGQKDQGPAQQDGSAADGEKDAPDDLADKKPDAPQAEEPKAVTEEASKEPPKDDLPGVPDILKTLEQQEAASAAATGKPVEEKAATPKPADAPELKKARKLYSEAAVGGQAAVAAMGDIPREARVGQLCATELREQLRHATPRYNPMMLPAYRLRFGNVLDVPEAAFRTPGDWYNVSFRCEVDDGGLKVVSFAFKVGDRVPQSEWKARKFPEN</sequence>
<keyword evidence="2" id="KW-0472">Membrane</keyword>
<feature type="transmembrane region" description="Helical" evidence="2">
    <location>
        <begin position="7"/>
        <end position="28"/>
    </location>
</feature>
<accession>A0ABV2IWK2</accession>
<dbReference type="EMBL" id="JBEPMB010000001">
    <property type="protein sequence ID" value="MET3612049.1"/>
    <property type="molecule type" value="Genomic_DNA"/>
</dbReference>
<comment type="caution">
    <text evidence="3">The sequence shown here is derived from an EMBL/GenBank/DDBJ whole genome shotgun (WGS) entry which is preliminary data.</text>
</comment>
<evidence type="ECO:0000313" key="3">
    <source>
        <dbReference type="EMBL" id="MET3612049.1"/>
    </source>
</evidence>
<reference evidence="3 4" key="1">
    <citation type="submission" date="2024-06" db="EMBL/GenBank/DDBJ databases">
        <title>Genomic Encyclopedia of Type Strains, Phase IV (KMG-IV): sequencing the most valuable type-strain genomes for metagenomic binning, comparative biology and taxonomic classification.</title>
        <authorList>
            <person name="Goeker M."/>
        </authorList>
    </citation>
    <scope>NUCLEOTIDE SEQUENCE [LARGE SCALE GENOMIC DNA]</scope>
    <source>
        <strain evidence="3 4">DSM 29780</strain>
    </source>
</reference>
<feature type="compositionally biased region" description="Basic and acidic residues" evidence="1">
    <location>
        <begin position="174"/>
        <end position="190"/>
    </location>
</feature>
<dbReference type="InterPro" id="IPR009273">
    <property type="entry name" value="DUF930"/>
</dbReference>
<gene>
    <name evidence="3" type="ORF">ABID16_000354</name>
</gene>
<keyword evidence="2" id="KW-1133">Transmembrane helix</keyword>
<keyword evidence="4" id="KW-1185">Reference proteome</keyword>
<name>A0ABV2IWK2_9HYPH</name>